<dbReference type="STRING" id="330734.ABA45_12570"/>
<evidence type="ECO:0000256" key="1">
    <source>
        <dbReference type="SAM" id="Phobius"/>
    </source>
</evidence>
<dbReference type="RefSeq" id="WP_048386610.1">
    <property type="nucleotide sequence ID" value="NZ_CP011494.1"/>
</dbReference>
<keyword evidence="1" id="KW-1133">Transmembrane helix</keyword>
<name>A0A0H4I2C7_9GAMM</name>
<proteinExistence type="predicted"/>
<dbReference type="AlphaFoldDB" id="A0A0H4I2C7"/>
<protein>
    <recommendedName>
        <fullName evidence="4">Toxin CptA</fullName>
    </recommendedName>
</protein>
<evidence type="ECO:0000313" key="2">
    <source>
        <dbReference type="EMBL" id="AKO53141.1"/>
    </source>
</evidence>
<accession>A0A0H4I2C7</accession>
<evidence type="ECO:0008006" key="4">
    <source>
        <dbReference type="Google" id="ProtNLM"/>
    </source>
</evidence>
<dbReference type="EMBL" id="CP011494">
    <property type="protein sequence ID" value="AKO53141.1"/>
    <property type="molecule type" value="Genomic_DNA"/>
</dbReference>
<dbReference type="PATRIC" id="fig|330734.3.peg.2634"/>
<evidence type="ECO:0000313" key="3">
    <source>
        <dbReference type="Proteomes" id="UP000036406"/>
    </source>
</evidence>
<organism evidence="2 3">
    <name type="scientific">Marinobacter psychrophilus</name>
    <dbReference type="NCBI Taxonomy" id="330734"/>
    <lineage>
        <taxon>Bacteria</taxon>
        <taxon>Pseudomonadati</taxon>
        <taxon>Pseudomonadota</taxon>
        <taxon>Gammaproteobacteria</taxon>
        <taxon>Pseudomonadales</taxon>
        <taxon>Marinobacteraceae</taxon>
        <taxon>Marinobacter</taxon>
    </lineage>
</organism>
<keyword evidence="3" id="KW-1185">Reference proteome</keyword>
<sequence>MSSRIDIRLCPAGLVGAFAALPWLVLAGFVSLLSADGQVWLLAMIPLAAVGASHAVRSHGLLLGQHCVVGLRLHDGQLWALHHDNAAVAVNPGPGSRIGARFSVLQLRQVHSNRYYTTVLLLSGCHGNLPSDDARRLRLWLRLGQKPIPTTV</sequence>
<dbReference type="KEGG" id="mpq:ABA45_12570"/>
<reference evidence="2 3" key="1">
    <citation type="submission" date="2015-05" db="EMBL/GenBank/DDBJ databases">
        <title>Complete genome of Marinobacter psychrophilus strain 20041T isolated from sea-ice of the Canadian Basin.</title>
        <authorList>
            <person name="Song L."/>
            <person name="Ren L."/>
            <person name="Yu Y."/>
            <person name="Wang X."/>
        </authorList>
    </citation>
    <scope>NUCLEOTIDE SEQUENCE [LARGE SCALE GENOMIC DNA]</scope>
    <source>
        <strain evidence="2 3">20041</strain>
    </source>
</reference>
<keyword evidence="1" id="KW-0812">Transmembrane</keyword>
<feature type="transmembrane region" description="Helical" evidence="1">
    <location>
        <begin position="12"/>
        <end position="33"/>
    </location>
</feature>
<keyword evidence="1" id="KW-0472">Membrane</keyword>
<dbReference type="Proteomes" id="UP000036406">
    <property type="component" value="Chromosome"/>
</dbReference>
<gene>
    <name evidence="2" type="ORF">ABA45_12570</name>
</gene>